<evidence type="ECO:0000313" key="5">
    <source>
        <dbReference type="EMBL" id="MCQ4080859.1"/>
    </source>
</evidence>
<dbReference type="Pfam" id="PF13377">
    <property type="entry name" value="Peripla_BP_3"/>
    <property type="match status" value="1"/>
</dbReference>
<dbReference type="Gene3D" id="1.10.260.40">
    <property type="entry name" value="lambda repressor-like DNA-binding domains"/>
    <property type="match status" value="1"/>
</dbReference>
<evidence type="ECO:0000256" key="2">
    <source>
        <dbReference type="ARBA" id="ARBA00023125"/>
    </source>
</evidence>
<feature type="domain" description="HTH lacI-type" evidence="4">
    <location>
        <begin position="8"/>
        <end position="61"/>
    </location>
</feature>
<proteinExistence type="predicted"/>
<dbReference type="PANTHER" id="PTHR30146">
    <property type="entry name" value="LACI-RELATED TRANSCRIPTIONAL REPRESSOR"/>
    <property type="match status" value="1"/>
</dbReference>
<dbReference type="Proteomes" id="UP001057702">
    <property type="component" value="Unassembled WGS sequence"/>
</dbReference>
<dbReference type="EMBL" id="JANFNG010000005">
    <property type="protein sequence ID" value="MCQ4080859.1"/>
    <property type="molecule type" value="Genomic_DNA"/>
</dbReference>
<dbReference type="PROSITE" id="PS50932">
    <property type="entry name" value="HTH_LACI_2"/>
    <property type="match status" value="1"/>
</dbReference>
<protein>
    <submittedName>
        <fullName evidence="5">LacI family transcriptional regulator</fullName>
    </submittedName>
</protein>
<dbReference type="SUPFAM" id="SSF47413">
    <property type="entry name" value="lambda repressor-like DNA-binding domains"/>
    <property type="match status" value="1"/>
</dbReference>
<dbReference type="Gene3D" id="3.40.50.2300">
    <property type="match status" value="2"/>
</dbReference>
<reference evidence="5" key="1">
    <citation type="submission" date="2022-06" db="EMBL/GenBank/DDBJ databases">
        <title>Draft genome sequence of Streptomyces sp. RB6PN25 isolated from peat swamp forest in Thailand.</title>
        <authorList>
            <person name="Duangmal K."/>
            <person name="Klaysubun C."/>
        </authorList>
    </citation>
    <scope>NUCLEOTIDE SEQUENCE</scope>
    <source>
        <strain evidence="5">RB6PN25</strain>
    </source>
</reference>
<keyword evidence="1" id="KW-0805">Transcription regulation</keyword>
<dbReference type="PANTHER" id="PTHR30146:SF138">
    <property type="entry name" value="TRANSCRIPTIONAL REGULATORY PROTEIN"/>
    <property type="match status" value="1"/>
</dbReference>
<accession>A0ABT1PT59</accession>
<dbReference type="SMART" id="SM00354">
    <property type="entry name" value="HTH_LACI"/>
    <property type="match status" value="1"/>
</dbReference>
<keyword evidence="6" id="KW-1185">Reference proteome</keyword>
<evidence type="ECO:0000256" key="1">
    <source>
        <dbReference type="ARBA" id="ARBA00023015"/>
    </source>
</evidence>
<comment type="caution">
    <text evidence="5">The sequence shown here is derived from an EMBL/GenBank/DDBJ whole genome shotgun (WGS) entry which is preliminary data.</text>
</comment>
<organism evidence="5 6">
    <name type="scientific">Streptomyces humicola</name>
    <dbReference type="NCBI Taxonomy" id="2953240"/>
    <lineage>
        <taxon>Bacteria</taxon>
        <taxon>Bacillati</taxon>
        <taxon>Actinomycetota</taxon>
        <taxon>Actinomycetes</taxon>
        <taxon>Kitasatosporales</taxon>
        <taxon>Streptomycetaceae</taxon>
        <taxon>Streptomyces</taxon>
    </lineage>
</organism>
<dbReference type="InterPro" id="IPR000843">
    <property type="entry name" value="HTH_LacI"/>
</dbReference>
<dbReference type="InterPro" id="IPR010982">
    <property type="entry name" value="Lambda_DNA-bd_dom_sf"/>
</dbReference>
<gene>
    <name evidence="5" type="ORF">NGB36_09650</name>
</gene>
<dbReference type="InterPro" id="IPR028082">
    <property type="entry name" value="Peripla_BP_I"/>
</dbReference>
<evidence type="ECO:0000259" key="4">
    <source>
        <dbReference type="PROSITE" id="PS50932"/>
    </source>
</evidence>
<dbReference type="Pfam" id="PF00356">
    <property type="entry name" value="LacI"/>
    <property type="match status" value="1"/>
</dbReference>
<sequence>MARTRGTVTIRAVAEAAQVSPATVSRFLAGKTVRPELAERVRAVVEELGFRPNVIAQDLAQGRTRTIGVAVPDLENPYFTGILKGIGHEAQSAGYHLLVGDSGIAPELDVWRAVRQRCDGIIICSPYAPDEVLAEAVARLTPAVLVNRCAPAVPAPQVAVDSHSAMLELTGHLMNLGHRRLAYLAGPEQAWSDQERRRALDAARHFGAEVTVVSAGATAEDVVRAVDEALAARPTALLAFNDLVAFAALARLRELGIKVPEDVSVTGFDDIPYARLAVPALTSVRSPQPELGTLAWQVLSSLLAGETPVGFQTISAEVQHRETVAPSPER</sequence>
<dbReference type="InterPro" id="IPR046335">
    <property type="entry name" value="LacI/GalR-like_sensor"/>
</dbReference>
<evidence type="ECO:0000256" key="3">
    <source>
        <dbReference type="ARBA" id="ARBA00023163"/>
    </source>
</evidence>
<evidence type="ECO:0000313" key="6">
    <source>
        <dbReference type="Proteomes" id="UP001057702"/>
    </source>
</evidence>
<keyword evidence="3" id="KW-0804">Transcription</keyword>
<dbReference type="CDD" id="cd06267">
    <property type="entry name" value="PBP1_LacI_sugar_binding-like"/>
    <property type="match status" value="1"/>
</dbReference>
<keyword evidence="2" id="KW-0238">DNA-binding</keyword>
<dbReference type="CDD" id="cd01392">
    <property type="entry name" value="HTH_LacI"/>
    <property type="match status" value="1"/>
</dbReference>
<name>A0ABT1PT59_9ACTN</name>
<dbReference type="SUPFAM" id="SSF53822">
    <property type="entry name" value="Periplasmic binding protein-like I"/>
    <property type="match status" value="1"/>
</dbReference>
<dbReference type="RefSeq" id="WP_255919767.1">
    <property type="nucleotide sequence ID" value="NZ_JANFNG010000005.1"/>
</dbReference>